<evidence type="ECO:0000256" key="1">
    <source>
        <dbReference type="SAM" id="MobiDB-lite"/>
    </source>
</evidence>
<evidence type="ECO:0000313" key="2">
    <source>
        <dbReference type="EMBL" id="SOQ53105.1"/>
    </source>
</evidence>
<proteinExistence type="predicted"/>
<dbReference type="AlphaFoldDB" id="A0A2H1WJ57"/>
<dbReference type="EMBL" id="ODYU01009016">
    <property type="protein sequence ID" value="SOQ53105.1"/>
    <property type="molecule type" value="Genomic_DNA"/>
</dbReference>
<gene>
    <name evidence="2" type="ORF">SFRICE_035865</name>
</gene>
<organism evidence="2">
    <name type="scientific">Spodoptera frugiperda</name>
    <name type="common">Fall armyworm</name>
    <dbReference type="NCBI Taxonomy" id="7108"/>
    <lineage>
        <taxon>Eukaryota</taxon>
        <taxon>Metazoa</taxon>
        <taxon>Ecdysozoa</taxon>
        <taxon>Arthropoda</taxon>
        <taxon>Hexapoda</taxon>
        <taxon>Insecta</taxon>
        <taxon>Pterygota</taxon>
        <taxon>Neoptera</taxon>
        <taxon>Endopterygota</taxon>
        <taxon>Lepidoptera</taxon>
        <taxon>Glossata</taxon>
        <taxon>Ditrysia</taxon>
        <taxon>Noctuoidea</taxon>
        <taxon>Noctuidae</taxon>
        <taxon>Amphipyrinae</taxon>
        <taxon>Spodoptera</taxon>
    </lineage>
</organism>
<feature type="region of interest" description="Disordered" evidence="1">
    <location>
        <begin position="106"/>
        <end position="139"/>
    </location>
</feature>
<feature type="region of interest" description="Disordered" evidence="1">
    <location>
        <begin position="57"/>
        <end position="91"/>
    </location>
</feature>
<reference evidence="2" key="1">
    <citation type="submission" date="2016-07" db="EMBL/GenBank/DDBJ databases">
        <authorList>
            <person name="Bretaudeau A."/>
        </authorList>
    </citation>
    <scope>NUCLEOTIDE SEQUENCE</scope>
    <source>
        <strain evidence="2">Rice</strain>
        <tissue evidence="2">Whole body</tissue>
    </source>
</reference>
<name>A0A2H1WJ57_SPOFR</name>
<sequence>MTSPALPKAGEVIGWIVRGNALCPLLIRLEDTGSGRDLLYSFATIFRKRRVHHPLTSPIRVRPDSDRLLQTKIHPDPTPTPDPKPEWRGASGCRRRLVVLRGGLRGRPLFSSGRLSADDDDERISSTRRRSPVTDVVTS</sequence>
<feature type="compositionally biased region" description="Basic and acidic residues" evidence="1">
    <location>
        <begin position="61"/>
        <end position="75"/>
    </location>
</feature>
<feature type="compositionally biased region" description="Low complexity" evidence="1">
    <location>
        <begin position="106"/>
        <end position="115"/>
    </location>
</feature>
<accession>A0A2H1WJ57</accession>
<protein>
    <submittedName>
        <fullName evidence="2">SFRICE_035865</fullName>
    </submittedName>
</protein>